<dbReference type="Proteomes" id="UP000199245">
    <property type="component" value="Unassembled WGS sequence"/>
</dbReference>
<evidence type="ECO:0000313" key="2">
    <source>
        <dbReference type="EMBL" id="SDD36817.1"/>
    </source>
</evidence>
<organism evidence="2 3">
    <name type="scientific">Bradyrhizobium brasilense</name>
    <dbReference type="NCBI Taxonomy" id="1419277"/>
    <lineage>
        <taxon>Bacteria</taxon>
        <taxon>Pseudomonadati</taxon>
        <taxon>Pseudomonadota</taxon>
        <taxon>Alphaproteobacteria</taxon>
        <taxon>Hyphomicrobiales</taxon>
        <taxon>Nitrobacteraceae</taxon>
        <taxon>Bradyrhizobium</taxon>
    </lineage>
</organism>
<dbReference type="AlphaFoldDB" id="A0A1G6U8A0"/>
<dbReference type="InterPro" id="IPR052344">
    <property type="entry name" value="Transposase-related"/>
</dbReference>
<proteinExistence type="predicted"/>
<dbReference type="PANTHER" id="PTHR33678">
    <property type="entry name" value="BLL1576 PROTEIN"/>
    <property type="match status" value="1"/>
</dbReference>
<reference evidence="2 3" key="1">
    <citation type="submission" date="2016-10" db="EMBL/GenBank/DDBJ databases">
        <authorList>
            <person name="de Groot N.N."/>
        </authorList>
    </citation>
    <scope>NUCLEOTIDE SEQUENCE [LARGE SCALE GENOMIC DNA]</scope>
    <source>
        <strain evidence="2 3">R5</strain>
    </source>
</reference>
<feature type="domain" description="Transposase IS66 central" evidence="1">
    <location>
        <begin position="14"/>
        <end position="91"/>
    </location>
</feature>
<dbReference type="PANTHER" id="PTHR33678:SF1">
    <property type="entry name" value="BLL1576 PROTEIN"/>
    <property type="match status" value="1"/>
</dbReference>
<accession>A0A1G6U8A0</accession>
<sequence>MAGAPKSVWRCDTLSRPLVEDLQVYMREQLAKLSRGHDLAKAFNYILKRWASFTLFLEDGRVCLSNNAAERGLRGIALGRKSWLFCGSDRGDGARLPCIA</sequence>
<dbReference type="EMBL" id="FMZW01000010">
    <property type="protein sequence ID" value="SDD36817.1"/>
    <property type="molecule type" value="Genomic_DNA"/>
</dbReference>
<evidence type="ECO:0000313" key="3">
    <source>
        <dbReference type="Proteomes" id="UP000199245"/>
    </source>
</evidence>
<protein>
    <submittedName>
        <fullName evidence="2">Transposase IS66 family protein</fullName>
    </submittedName>
</protein>
<gene>
    <name evidence="2" type="ORF">SAMN05216337_1010136</name>
</gene>
<dbReference type="Pfam" id="PF03050">
    <property type="entry name" value="DDE_Tnp_IS66"/>
    <property type="match status" value="1"/>
</dbReference>
<name>A0A1G6U8A0_9BRAD</name>
<dbReference type="InterPro" id="IPR004291">
    <property type="entry name" value="Transposase_IS66_central"/>
</dbReference>
<evidence type="ECO:0000259" key="1">
    <source>
        <dbReference type="Pfam" id="PF03050"/>
    </source>
</evidence>